<evidence type="ECO:0000313" key="1">
    <source>
        <dbReference type="EMBL" id="TCD66115.1"/>
    </source>
</evidence>
<protein>
    <recommendedName>
        <fullName evidence="3">F-box domain-containing protein</fullName>
    </recommendedName>
</protein>
<proteinExistence type="predicted"/>
<evidence type="ECO:0008006" key="3">
    <source>
        <dbReference type="Google" id="ProtNLM"/>
    </source>
</evidence>
<comment type="caution">
    <text evidence="1">The sequence shown here is derived from an EMBL/GenBank/DDBJ whole genome shotgun (WGS) entry which is preliminary data.</text>
</comment>
<dbReference type="Proteomes" id="UP000292702">
    <property type="component" value="Unassembled WGS sequence"/>
</dbReference>
<sequence>MHSLSPHIDRSPAKYVYVYIRHFVNSDRSTSDSRALYRQHRAMPTPRLPLELHDATMEWLYMDANGRAHLEACSLASRTLRSAAQRTLLRTVDIDISDPKRTLSAFHGLSAGESFLKHVRELFIDQVNRDGGDLLDPSLLARVLAQVPGLQVLGIYNIKLSPTRAFPAMLSPSASGDPPRFNLAELRLDFTWGQSFAGVLEILALFGEVGKLTVDSLPCHPGVVVPKVRAIERSPYIPQLPYDARPLRIQVKEVDFREQAAFGDYGPIFLLQTIQRTPTVGYLTTIAIHIETYQQVAELGEVLRICCSTIKRCELDLRYLQYLPDNDRGETYINASEWSKLGLHCCKSLKFLSLRGYLDPHSPTSHSSPRWDYAACPMFLDILASASLSTLKRVQLDLLLYGDSSAQHLVTTMFDTPTHKFDLRRLRGLLSNWSALEGLSCYLWCLHHDQRGEDLVDLVDERISTAYARWYDNGKIEVKKMHLERPMDPEIE</sequence>
<evidence type="ECO:0000313" key="2">
    <source>
        <dbReference type="Proteomes" id="UP000292702"/>
    </source>
</evidence>
<dbReference type="AlphaFoldDB" id="A0A4R0RJP3"/>
<dbReference type="EMBL" id="RWJN01000149">
    <property type="protein sequence ID" value="TCD66115.1"/>
    <property type="molecule type" value="Genomic_DNA"/>
</dbReference>
<keyword evidence="2" id="KW-1185">Reference proteome</keyword>
<name>A0A4R0RJP3_9APHY</name>
<reference evidence="1 2" key="1">
    <citation type="submission" date="2018-11" db="EMBL/GenBank/DDBJ databases">
        <title>Genome assembly of Steccherinum ochraceum LE-BIN_3174, the white-rot fungus of the Steccherinaceae family (The Residual Polyporoid clade, Polyporales, Basidiomycota).</title>
        <authorList>
            <person name="Fedorova T.V."/>
            <person name="Glazunova O.A."/>
            <person name="Landesman E.O."/>
            <person name="Moiseenko K.V."/>
            <person name="Psurtseva N.V."/>
            <person name="Savinova O.S."/>
            <person name="Shakhova N.V."/>
            <person name="Tyazhelova T.V."/>
            <person name="Vasina D.V."/>
        </authorList>
    </citation>
    <scope>NUCLEOTIDE SEQUENCE [LARGE SCALE GENOMIC DNA]</scope>
    <source>
        <strain evidence="1 2">LE-BIN_3174</strain>
    </source>
</reference>
<dbReference type="OrthoDB" id="10674121at2759"/>
<organism evidence="1 2">
    <name type="scientific">Steccherinum ochraceum</name>
    <dbReference type="NCBI Taxonomy" id="92696"/>
    <lineage>
        <taxon>Eukaryota</taxon>
        <taxon>Fungi</taxon>
        <taxon>Dikarya</taxon>
        <taxon>Basidiomycota</taxon>
        <taxon>Agaricomycotina</taxon>
        <taxon>Agaricomycetes</taxon>
        <taxon>Polyporales</taxon>
        <taxon>Steccherinaceae</taxon>
        <taxon>Steccherinum</taxon>
    </lineage>
</organism>
<accession>A0A4R0RJP3</accession>
<gene>
    <name evidence="1" type="ORF">EIP91_001767</name>
</gene>